<dbReference type="InterPro" id="IPR001466">
    <property type="entry name" value="Beta-lactam-related"/>
</dbReference>
<feature type="chain" id="PRO_5045569727" evidence="1">
    <location>
        <begin position="28"/>
        <end position="382"/>
    </location>
</feature>
<dbReference type="InterPro" id="IPR006311">
    <property type="entry name" value="TAT_signal"/>
</dbReference>
<dbReference type="GO" id="GO:0016787">
    <property type="term" value="F:hydrolase activity"/>
    <property type="evidence" value="ECO:0007669"/>
    <property type="project" value="UniProtKB-KW"/>
</dbReference>
<reference evidence="3 4" key="1">
    <citation type="submission" date="2024-03" db="EMBL/GenBank/DDBJ databases">
        <title>Draft genome sequence of Pseudonocardia sp. DW16-2.</title>
        <authorList>
            <person name="Duangmal K."/>
        </authorList>
    </citation>
    <scope>NUCLEOTIDE SEQUENCE [LARGE SCALE GENOMIC DNA]</scope>
    <source>
        <strain evidence="3 4">DW16-2</strain>
    </source>
</reference>
<dbReference type="EMBL" id="JBBJUP010000009">
    <property type="protein sequence ID" value="MEJ8279936.1"/>
    <property type="molecule type" value="Genomic_DNA"/>
</dbReference>
<dbReference type="Pfam" id="PF00144">
    <property type="entry name" value="Beta-lactamase"/>
    <property type="match status" value="1"/>
</dbReference>
<dbReference type="PANTHER" id="PTHR46825">
    <property type="entry name" value="D-ALANYL-D-ALANINE-CARBOXYPEPTIDASE/ENDOPEPTIDASE AMPH"/>
    <property type="match status" value="1"/>
</dbReference>
<evidence type="ECO:0000313" key="4">
    <source>
        <dbReference type="Proteomes" id="UP001364211"/>
    </source>
</evidence>
<dbReference type="EC" id="3.1.1.103" evidence="3"/>
<keyword evidence="3" id="KW-0378">Hydrolase</keyword>
<accession>A0ABU8T8R8</accession>
<proteinExistence type="predicted"/>
<evidence type="ECO:0000313" key="3">
    <source>
        <dbReference type="EMBL" id="MEJ8279936.1"/>
    </source>
</evidence>
<keyword evidence="1" id="KW-0732">Signal</keyword>
<dbReference type="InterPro" id="IPR050491">
    <property type="entry name" value="AmpC-like"/>
</dbReference>
<protein>
    <submittedName>
        <fullName evidence="3">Serine hydrolase domain-containing protein</fullName>
        <ecNumber evidence="3">3.1.1.103</ecNumber>
    </submittedName>
</protein>
<dbReference type="RefSeq" id="WP_340290479.1">
    <property type="nucleotide sequence ID" value="NZ_JBBJUP010000009.1"/>
</dbReference>
<dbReference type="SUPFAM" id="SSF56601">
    <property type="entry name" value="beta-lactamase/transpeptidase-like"/>
    <property type="match status" value="1"/>
</dbReference>
<dbReference type="Proteomes" id="UP001364211">
    <property type="component" value="Unassembled WGS sequence"/>
</dbReference>
<sequence length="382" mass="39927">MSRRGLLGGVGAAVLMTAWGTAPVATAGPAAPAGFTGEEVAAVDAAARRGLAAGVTGVLVSIADPRRGALVKAYGAADDGGAPLRTDSRFRIASVTKTFTADAVLRLVDRRRVALDDPISRYVHGVPRGEAITVRDLLGMRSGAYDFIADAGFLRRYTAEPTLPWSDARSLAIMRAHAGEFTAPDRRTVYVNSNYVLLGMLLEKVTGRPQAQVLTRLARGLGLRATWWPTGDGLPAPVLRGYLTDGTSPPPPGGYRDVTESNPAVPGAAGAMVSDVADMTRWAGLLASGTGLSAGSARLRRSWTPLTDTGVRLEYGLGVLRLGDWVGHDGAIFGYSNLTFHLPGRGATVVVAGNGSDAEAVPSQQVWGEIVNALYPGSLPTW</sequence>
<feature type="domain" description="Beta-lactamase-related" evidence="2">
    <location>
        <begin position="44"/>
        <end position="357"/>
    </location>
</feature>
<comment type="caution">
    <text evidence="3">The sequence shown here is derived from an EMBL/GenBank/DDBJ whole genome shotgun (WGS) entry which is preliminary data.</text>
</comment>
<dbReference type="PROSITE" id="PS51318">
    <property type="entry name" value="TAT"/>
    <property type="match status" value="1"/>
</dbReference>
<name>A0ABU8T8R8_9PSEU</name>
<evidence type="ECO:0000256" key="1">
    <source>
        <dbReference type="SAM" id="SignalP"/>
    </source>
</evidence>
<dbReference type="PANTHER" id="PTHR46825:SF7">
    <property type="entry name" value="D-ALANYL-D-ALANINE CARBOXYPEPTIDASE"/>
    <property type="match status" value="1"/>
</dbReference>
<feature type="signal peptide" evidence="1">
    <location>
        <begin position="1"/>
        <end position="27"/>
    </location>
</feature>
<evidence type="ECO:0000259" key="2">
    <source>
        <dbReference type="Pfam" id="PF00144"/>
    </source>
</evidence>
<keyword evidence="4" id="KW-1185">Reference proteome</keyword>
<organism evidence="3 4">
    <name type="scientific">Pseudonocardia spirodelae</name>
    <dbReference type="NCBI Taxonomy" id="3133431"/>
    <lineage>
        <taxon>Bacteria</taxon>
        <taxon>Bacillati</taxon>
        <taxon>Actinomycetota</taxon>
        <taxon>Actinomycetes</taxon>
        <taxon>Pseudonocardiales</taxon>
        <taxon>Pseudonocardiaceae</taxon>
        <taxon>Pseudonocardia</taxon>
    </lineage>
</organism>
<gene>
    <name evidence="3" type="ORF">WJX68_13405</name>
</gene>
<dbReference type="InterPro" id="IPR012338">
    <property type="entry name" value="Beta-lactam/transpept-like"/>
</dbReference>
<dbReference type="Gene3D" id="3.40.710.10">
    <property type="entry name" value="DD-peptidase/beta-lactamase superfamily"/>
    <property type="match status" value="1"/>
</dbReference>